<keyword evidence="3" id="KW-1185">Reference proteome</keyword>
<feature type="transmembrane region" description="Helical" evidence="1">
    <location>
        <begin position="31"/>
        <end position="48"/>
    </location>
</feature>
<keyword evidence="1" id="KW-0812">Transmembrane</keyword>
<protein>
    <submittedName>
        <fullName evidence="2">Uncharacterized protein</fullName>
    </submittedName>
</protein>
<comment type="caution">
    <text evidence="2">The sequence shown here is derived from an EMBL/GenBank/DDBJ whole genome shotgun (WGS) entry which is preliminary data.</text>
</comment>
<accession>A0A4Q9LWU6</accession>
<sequence length="52" mass="5896">MGVSDMVLVTSLFNIGGVSYIHLMYGVSDRGIDIVLLYNRVLITLLFYKRTQ</sequence>
<evidence type="ECO:0000313" key="2">
    <source>
        <dbReference type="EMBL" id="TBU13154.1"/>
    </source>
</evidence>
<reference evidence="2 3" key="1">
    <citation type="submission" date="2017-12" db="EMBL/GenBank/DDBJ databases">
        <authorList>
            <person name="Pombert J.-F."/>
            <person name="Haag K.L."/>
            <person name="Ebert D."/>
        </authorList>
    </citation>
    <scope>NUCLEOTIDE SEQUENCE [LARGE SCALE GENOMIC DNA]</scope>
    <source>
        <strain evidence="2">IL-G-3</strain>
    </source>
</reference>
<proteinExistence type="predicted"/>
<evidence type="ECO:0000313" key="3">
    <source>
        <dbReference type="Proteomes" id="UP000292282"/>
    </source>
</evidence>
<dbReference type="VEuPathDB" id="MicrosporidiaDB:CWI38_0515p0040"/>
<dbReference type="AlphaFoldDB" id="A0A4Q9LWU6"/>
<keyword evidence="1" id="KW-0472">Membrane</keyword>
<dbReference type="EMBL" id="PITK01000515">
    <property type="protein sequence ID" value="TBU13154.1"/>
    <property type="molecule type" value="Genomic_DNA"/>
</dbReference>
<name>A0A4Q9LWU6_9MICR</name>
<organism evidence="2 3">
    <name type="scientific">Hamiltosporidium tvaerminnensis</name>
    <dbReference type="NCBI Taxonomy" id="1176355"/>
    <lineage>
        <taxon>Eukaryota</taxon>
        <taxon>Fungi</taxon>
        <taxon>Fungi incertae sedis</taxon>
        <taxon>Microsporidia</taxon>
        <taxon>Dubosqiidae</taxon>
        <taxon>Hamiltosporidium</taxon>
    </lineage>
</organism>
<evidence type="ECO:0000256" key="1">
    <source>
        <dbReference type="SAM" id="Phobius"/>
    </source>
</evidence>
<feature type="transmembrane region" description="Helical" evidence="1">
    <location>
        <begin position="7"/>
        <end position="25"/>
    </location>
</feature>
<gene>
    <name evidence="2" type="ORF">CWI38_0515p0040</name>
</gene>
<dbReference type="Proteomes" id="UP000292282">
    <property type="component" value="Unassembled WGS sequence"/>
</dbReference>
<keyword evidence="1" id="KW-1133">Transmembrane helix</keyword>